<protein>
    <recommendedName>
        <fullName evidence="2">Integrase zinc-binding domain-containing protein</fullName>
    </recommendedName>
</protein>
<dbReference type="Gene3D" id="1.10.340.70">
    <property type="match status" value="1"/>
</dbReference>
<dbReference type="PANTHER" id="PTHR37984:SF5">
    <property type="entry name" value="PROTEIN NYNRIN-LIKE"/>
    <property type="match status" value="1"/>
</dbReference>
<dbReference type="AlphaFoldDB" id="A0A9Q0YC07"/>
<accession>A0A9Q0YC07</accession>
<dbReference type="OrthoDB" id="10030726at2759"/>
<reference evidence="3" key="1">
    <citation type="submission" date="2021-10" db="EMBL/GenBank/DDBJ databases">
        <title>Tropical sea cucumber genome reveals ecological adaptation and Cuvierian tubules defense mechanism.</title>
        <authorList>
            <person name="Chen T."/>
        </authorList>
    </citation>
    <scope>NUCLEOTIDE SEQUENCE</scope>
    <source>
        <strain evidence="3">Nanhai2018</strain>
        <tissue evidence="3">Muscle</tissue>
    </source>
</reference>
<evidence type="ECO:0000313" key="3">
    <source>
        <dbReference type="EMBL" id="KAJ8018699.1"/>
    </source>
</evidence>
<name>A0A9Q0YC07_HOLLE</name>
<dbReference type="Pfam" id="PF17921">
    <property type="entry name" value="Integrase_H2C2"/>
    <property type="match status" value="1"/>
</dbReference>
<feature type="region of interest" description="Disordered" evidence="1">
    <location>
        <begin position="46"/>
        <end position="99"/>
    </location>
</feature>
<evidence type="ECO:0000313" key="4">
    <source>
        <dbReference type="Proteomes" id="UP001152320"/>
    </source>
</evidence>
<feature type="compositionally biased region" description="Polar residues" evidence="1">
    <location>
        <begin position="89"/>
        <end position="99"/>
    </location>
</feature>
<proteinExistence type="predicted"/>
<feature type="domain" description="Integrase zinc-binding" evidence="2">
    <location>
        <begin position="187"/>
        <end position="245"/>
    </location>
</feature>
<evidence type="ECO:0000259" key="2">
    <source>
        <dbReference type="Pfam" id="PF17921"/>
    </source>
</evidence>
<evidence type="ECO:0000256" key="1">
    <source>
        <dbReference type="SAM" id="MobiDB-lite"/>
    </source>
</evidence>
<dbReference type="FunFam" id="1.10.340.70:FF:000001">
    <property type="entry name" value="Retrovirus-related Pol polyprotein from transposon gypsy-like Protein"/>
    <property type="match status" value="1"/>
</dbReference>
<dbReference type="PANTHER" id="PTHR37984">
    <property type="entry name" value="PROTEIN CBG26694"/>
    <property type="match status" value="1"/>
</dbReference>
<sequence length="264" mass="30144">MKETLAKDYLIDALGDSETKWRVYQARPRQLEDAVTIAVELEAFGQAESRKSAPSRKLAARTVEKKEDAPVTSNSVEELTKEGGDTDGGSVTSADSDKQQAGVTTSWVLQWTNEELKELQIQDNDLGPIVLWKQVQNSRPTWEQVACKSSAAKNYWTQWNRLALRNGILYRSFESHAGDKILWQLVVPRKLQGHILEQAHGHRLSGHLMVRKTLSRIRDHYYWSGYRKAVEKWCKQCDLCAARKNPTKRPNAKLKRYTAGELHQ</sequence>
<comment type="caution">
    <text evidence="3">The sequence shown here is derived from an EMBL/GenBank/DDBJ whole genome shotgun (WGS) entry which is preliminary data.</text>
</comment>
<organism evidence="3 4">
    <name type="scientific">Holothuria leucospilota</name>
    <name type="common">Black long sea cucumber</name>
    <name type="synonym">Mertensiothuria leucospilota</name>
    <dbReference type="NCBI Taxonomy" id="206669"/>
    <lineage>
        <taxon>Eukaryota</taxon>
        <taxon>Metazoa</taxon>
        <taxon>Echinodermata</taxon>
        <taxon>Eleutherozoa</taxon>
        <taxon>Echinozoa</taxon>
        <taxon>Holothuroidea</taxon>
        <taxon>Aspidochirotacea</taxon>
        <taxon>Aspidochirotida</taxon>
        <taxon>Holothuriidae</taxon>
        <taxon>Holothuria</taxon>
    </lineage>
</organism>
<dbReference type="InterPro" id="IPR041588">
    <property type="entry name" value="Integrase_H2C2"/>
</dbReference>
<keyword evidence="4" id="KW-1185">Reference proteome</keyword>
<dbReference type="InterPro" id="IPR050951">
    <property type="entry name" value="Retrovirus_Pol_polyprotein"/>
</dbReference>
<gene>
    <name evidence="3" type="ORF">HOLleu_43170</name>
</gene>
<dbReference type="EMBL" id="JAIZAY010000222">
    <property type="protein sequence ID" value="KAJ8018699.1"/>
    <property type="molecule type" value="Genomic_DNA"/>
</dbReference>
<dbReference type="Proteomes" id="UP001152320">
    <property type="component" value="Unassembled WGS sequence"/>
</dbReference>